<feature type="compositionally biased region" description="Polar residues" evidence="5">
    <location>
        <begin position="626"/>
        <end position="639"/>
    </location>
</feature>
<feature type="region of interest" description="Disordered" evidence="5">
    <location>
        <begin position="25"/>
        <end position="196"/>
    </location>
</feature>
<evidence type="ECO:0000313" key="7">
    <source>
        <dbReference type="EMBL" id="KAK8095430.1"/>
    </source>
</evidence>
<feature type="compositionally biased region" description="Basic and acidic residues" evidence="5">
    <location>
        <begin position="133"/>
        <end position="154"/>
    </location>
</feature>
<evidence type="ECO:0000256" key="3">
    <source>
        <dbReference type="ARBA" id="ARBA00023054"/>
    </source>
</evidence>
<evidence type="ECO:0000256" key="5">
    <source>
        <dbReference type="SAM" id="MobiDB-lite"/>
    </source>
</evidence>
<feature type="compositionally biased region" description="Polar residues" evidence="5">
    <location>
        <begin position="100"/>
        <end position="114"/>
    </location>
</feature>
<accession>A0AAW0Q7E8</accession>
<feature type="compositionally biased region" description="Basic and acidic residues" evidence="5">
    <location>
        <begin position="593"/>
        <end position="624"/>
    </location>
</feature>
<feature type="compositionally biased region" description="Basic and acidic residues" evidence="5">
    <location>
        <begin position="317"/>
        <end position="336"/>
    </location>
</feature>
<feature type="compositionally biased region" description="Low complexity" evidence="5">
    <location>
        <begin position="37"/>
        <end position="65"/>
    </location>
</feature>
<feature type="region of interest" description="Disordered" evidence="5">
    <location>
        <begin position="656"/>
        <end position="729"/>
    </location>
</feature>
<feature type="compositionally biased region" description="Basic and acidic residues" evidence="5">
    <location>
        <begin position="568"/>
        <end position="585"/>
    </location>
</feature>
<dbReference type="InterPro" id="IPR022091">
    <property type="entry name" value="TMF_TATA-bd"/>
</dbReference>
<feature type="compositionally biased region" description="Basic and acidic residues" evidence="5">
    <location>
        <begin position="528"/>
        <end position="560"/>
    </location>
</feature>
<dbReference type="GO" id="GO:0005794">
    <property type="term" value="C:Golgi apparatus"/>
    <property type="evidence" value="ECO:0007669"/>
    <property type="project" value="UniProtKB-SubCell"/>
</dbReference>
<gene>
    <name evidence="7" type="ORF">PG999_013452</name>
</gene>
<dbReference type="EMBL" id="JAQQWP010000011">
    <property type="protein sequence ID" value="KAK8095430.1"/>
    <property type="molecule type" value="Genomic_DNA"/>
</dbReference>
<evidence type="ECO:0000256" key="2">
    <source>
        <dbReference type="ARBA" id="ARBA00023034"/>
    </source>
</evidence>
<feature type="compositionally biased region" description="Basic and acidic residues" evidence="5">
    <location>
        <begin position="66"/>
        <end position="75"/>
    </location>
</feature>
<feature type="region of interest" description="Disordered" evidence="5">
    <location>
        <begin position="528"/>
        <end position="639"/>
    </location>
</feature>
<comment type="subcellular location">
    <subcellularLocation>
        <location evidence="1">Golgi apparatus</location>
    </subcellularLocation>
</comment>
<keyword evidence="8" id="KW-1185">Reference proteome</keyword>
<dbReference type="GO" id="GO:0005783">
    <property type="term" value="C:endoplasmic reticulum"/>
    <property type="evidence" value="ECO:0007669"/>
    <property type="project" value="TreeGrafter"/>
</dbReference>
<organism evidence="7 8">
    <name type="scientific">Apiospora kogelbergensis</name>
    <dbReference type="NCBI Taxonomy" id="1337665"/>
    <lineage>
        <taxon>Eukaryota</taxon>
        <taxon>Fungi</taxon>
        <taxon>Dikarya</taxon>
        <taxon>Ascomycota</taxon>
        <taxon>Pezizomycotina</taxon>
        <taxon>Sordariomycetes</taxon>
        <taxon>Xylariomycetidae</taxon>
        <taxon>Amphisphaeriales</taxon>
        <taxon>Apiosporaceae</taxon>
        <taxon>Apiospora</taxon>
    </lineage>
</organism>
<feature type="coiled-coil region" evidence="4">
    <location>
        <begin position="760"/>
        <end position="860"/>
    </location>
</feature>
<name>A0AAW0Q7E8_9PEZI</name>
<dbReference type="InterPro" id="IPR052602">
    <property type="entry name" value="Growth_transcription_reg"/>
</dbReference>
<feature type="compositionally biased region" description="Polar residues" evidence="5">
    <location>
        <begin position="123"/>
        <end position="132"/>
    </location>
</feature>
<protein>
    <submittedName>
        <fullName evidence="7">M protein repeat protein</fullName>
    </submittedName>
</protein>
<evidence type="ECO:0000313" key="8">
    <source>
        <dbReference type="Proteomes" id="UP001392437"/>
    </source>
</evidence>
<proteinExistence type="predicted"/>
<dbReference type="PANTHER" id="PTHR46515:SF1">
    <property type="entry name" value="TATA ELEMENT MODULATORY FACTOR"/>
    <property type="match status" value="1"/>
</dbReference>
<keyword evidence="3 4" id="KW-0175">Coiled coil</keyword>
<dbReference type="InterPro" id="IPR022092">
    <property type="entry name" value="TMF_DNA-bd"/>
</dbReference>
<dbReference type="Pfam" id="PF12325">
    <property type="entry name" value="TMF_TATA_bd"/>
    <property type="match status" value="1"/>
</dbReference>
<dbReference type="Pfam" id="PF12329">
    <property type="entry name" value="TMF_DNA_bd"/>
    <property type="match status" value="1"/>
</dbReference>
<dbReference type="PANTHER" id="PTHR46515">
    <property type="entry name" value="TATA ELEMENT MODULATORY FACTOR TMF1"/>
    <property type="match status" value="1"/>
</dbReference>
<feature type="compositionally biased region" description="Polar residues" evidence="5">
    <location>
        <begin position="155"/>
        <end position="171"/>
    </location>
</feature>
<sequence>MSAPAKSSKWGSFLSQAVANVESRLDNILSEEETNGKPSSQSPSRPASAASAASTNKPTTTTAKSANDRLQERLARAVAAKNAASGSGSPRSEASPARPQRTSLEASSAKQSPRASVDLAGADTTSQAPRSSLSKEHPSTAKNETKSGKGEDKSQPTTQISDATTTPQESPRPSEQEDRPEADETPAASIPPARNDVVSISVATSEKMVSSLDLYEKRIGELEKRLEETQAQHQEELHRQGEQVDALQAKLQYLAREAAESARKDASSAPGGSLEKKLAEKDQQIAGLMEEGQKLAGNEQKLRTVIKKLRVQIATDEKEANDQKMWRSRTERELSSLRDASQAAEAVKKANEESQKTIGQLKKDMDRLKSTIASKDTTIAELKSQVQEESERAKSMAAKANDQIREAGQSKIKDLEEAVATLEVEKNLLADRSKTQAAELKEKSERASERARVVELELRGEVQVLEAKLEALRATAEEASSGAVGDAQAKLLRQIETLQTQYSIASENWQGMEASLVARAASLERERDEALKRESEMRRKAREAASRSKRQEEELEEAKTKLPSVQKDLSDHRSQIESLRKRAEEAEAALAEAKTDFEKQKASWKEESLDRQGADRRPWLDEVALRNNNSRPASPLLSATQRTFSTDYLGLQGLSTKFRKPSAPSSNGDPLSIERPLSARRPSHQPPSRPSVLSGPPRITGTPPLLGEEIVRSPTGTPHPGLLEREDSFDNMETPASPHNMMQDVVSVSTVGAGPSVQLVERMSAAVRRLESERVAAKEELARISAQRDEARAEIVTLIKEVESGKTATRKVEDLEKEVTEINERYQTTLEMLGEKSELVEELRADVEDVKAMYRDLVERTIK</sequence>
<feature type="domain" description="TATA element modulatory factor 1 TATA binding" evidence="6">
    <location>
        <begin position="747"/>
        <end position="860"/>
    </location>
</feature>
<evidence type="ECO:0000256" key="4">
    <source>
        <dbReference type="SAM" id="Coils"/>
    </source>
</evidence>
<reference evidence="7 8" key="1">
    <citation type="submission" date="2023-01" db="EMBL/GenBank/DDBJ databases">
        <title>Analysis of 21 Apiospora genomes using comparative genomics revels a genus with tremendous synthesis potential of carbohydrate active enzymes and secondary metabolites.</title>
        <authorList>
            <person name="Sorensen T."/>
        </authorList>
    </citation>
    <scope>NUCLEOTIDE SEQUENCE [LARGE SCALE GENOMIC DNA]</scope>
    <source>
        <strain evidence="7 8">CBS 117206</strain>
    </source>
</reference>
<feature type="region of interest" description="Disordered" evidence="5">
    <location>
        <begin position="257"/>
        <end position="280"/>
    </location>
</feature>
<feature type="compositionally biased region" description="Basic and acidic residues" evidence="5">
    <location>
        <begin position="257"/>
        <end position="266"/>
    </location>
</feature>
<dbReference type="Proteomes" id="UP001392437">
    <property type="component" value="Unassembled WGS sequence"/>
</dbReference>
<keyword evidence="2" id="KW-0333">Golgi apparatus</keyword>
<comment type="caution">
    <text evidence="7">The sequence shown here is derived from an EMBL/GenBank/DDBJ whole genome shotgun (WGS) entry which is preliminary data.</text>
</comment>
<feature type="region of interest" description="Disordered" evidence="5">
    <location>
        <begin position="317"/>
        <end position="340"/>
    </location>
</feature>
<evidence type="ECO:0000256" key="1">
    <source>
        <dbReference type="ARBA" id="ARBA00004555"/>
    </source>
</evidence>
<evidence type="ECO:0000259" key="6">
    <source>
        <dbReference type="Pfam" id="PF12325"/>
    </source>
</evidence>
<dbReference type="AlphaFoldDB" id="A0AAW0Q7E8"/>